<dbReference type="GO" id="GO:0009254">
    <property type="term" value="P:peptidoglycan turnover"/>
    <property type="evidence" value="ECO:0007669"/>
    <property type="project" value="TreeGrafter"/>
</dbReference>
<dbReference type="SUPFAM" id="SSF55846">
    <property type="entry name" value="N-acetylmuramoyl-L-alanine amidase-like"/>
    <property type="match status" value="1"/>
</dbReference>
<keyword evidence="6" id="KW-0963">Cytoplasm</keyword>
<evidence type="ECO:0000256" key="11">
    <source>
        <dbReference type="ARBA" id="ARBA00039257"/>
    </source>
</evidence>
<evidence type="ECO:0000256" key="9">
    <source>
        <dbReference type="ARBA" id="ARBA00022833"/>
    </source>
</evidence>
<dbReference type="InterPro" id="IPR036505">
    <property type="entry name" value="Amidase/PGRP_sf"/>
</dbReference>
<evidence type="ECO:0000256" key="7">
    <source>
        <dbReference type="ARBA" id="ARBA00022723"/>
    </source>
</evidence>
<feature type="domain" description="N-acetylmuramoyl-L-alanine amidase" evidence="13">
    <location>
        <begin position="40"/>
        <end position="191"/>
    </location>
</feature>
<comment type="subcellular location">
    <subcellularLocation>
        <location evidence="3">Cytoplasm</location>
    </subcellularLocation>
</comment>
<reference evidence="14" key="1">
    <citation type="submission" date="2019-02" db="EMBL/GenBank/DDBJ databases">
        <authorList>
            <person name="Gruber-Vodicka R. H."/>
            <person name="Seah K. B. B."/>
        </authorList>
    </citation>
    <scope>NUCLEOTIDE SEQUENCE</scope>
    <source>
        <strain evidence="14">BECK_M7</strain>
    </source>
</reference>
<evidence type="ECO:0000256" key="3">
    <source>
        <dbReference type="ARBA" id="ARBA00004496"/>
    </source>
</evidence>
<evidence type="ECO:0000256" key="12">
    <source>
        <dbReference type="ARBA" id="ARBA00042615"/>
    </source>
</evidence>
<dbReference type="SMART" id="SM00644">
    <property type="entry name" value="Ami_2"/>
    <property type="match status" value="1"/>
</dbReference>
<dbReference type="AlphaFoldDB" id="A0A450U5Z5"/>
<dbReference type="InterPro" id="IPR051206">
    <property type="entry name" value="NAMLAA_amidase_2"/>
</dbReference>
<dbReference type="CDD" id="cd06583">
    <property type="entry name" value="PGRP"/>
    <property type="match status" value="1"/>
</dbReference>
<evidence type="ECO:0000256" key="2">
    <source>
        <dbReference type="ARBA" id="ARBA00001947"/>
    </source>
</evidence>
<gene>
    <name evidence="14" type="ORF">BECKLFY1418B_GA0070995_100469</name>
</gene>
<evidence type="ECO:0000256" key="8">
    <source>
        <dbReference type="ARBA" id="ARBA00022801"/>
    </source>
</evidence>
<dbReference type="GO" id="GO:0008745">
    <property type="term" value="F:N-acetylmuramoyl-L-alanine amidase activity"/>
    <property type="evidence" value="ECO:0007669"/>
    <property type="project" value="UniProtKB-EC"/>
</dbReference>
<organism evidence="14">
    <name type="scientific">Candidatus Kentrum sp. LFY</name>
    <dbReference type="NCBI Taxonomy" id="2126342"/>
    <lineage>
        <taxon>Bacteria</taxon>
        <taxon>Pseudomonadati</taxon>
        <taxon>Pseudomonadota</taxon>
        <taxon>Gammaproteobacteria</taxon>
        <taxon>Candidatus Kentrum</taxon>
    </lineage>
</organism>
<dbReference type="PANTHER" id="PTHR30417:SF4">
    <property type="entry name" value="1,6-ANHYDRO-N-ACETYLMURAMYL-L-ALANINE AMIDASE AMPD"/>
    <property type="match status" value="1"/>
</dbReference>
<dbReference type="InterPro" id="IPR002502">
    <property type="entry name" value="Amidase_domain"/>
</dbReference>
<dbReference type="EC" id="3.5.1.28" evidence="5"/>
<comment type="catalytic activity">
    <reaction evidence="1">
        <text>Hydrolyzes the link between N-acetylmuramoyl residues and L-amino acid residues in certain cell-wall glycopeptides.</text>
        <dbReference type="EC" id="3.5.1.28"/>
    </reaction>
</comment>
<evidence type="ECO:0000313" key="14">
    <source>
        <dbReference type="EMBL" id="VFJ86756.1"/>
    </source>
</evidence>
<dbReference type="PANTHER" id="PTHR30417">
    <property type="entry name" value="N-ACETYLMURAMOYL-L-ALANINE AMIDASE AMID"/>
    <property type="match status" value="1"/>
</dbReference>
<sequence>MDAQRPSLPGRTGHGSGYLTGSFSLDAKGQWLEGVRRTPSPNFDERPKGCAVELLVIHGISLPPGEFGGHFIEDLFLNRLDPKAHPFFSTIAGLHVSSHLLVRRSGEVIQYVPFHRRAWHAGASKFRGKTDCNDFSIGIELEGSDEVPYEYTQYQRLASLARLLMGAFPMITHDRIKGHSDIAPGRKTDPGPSFDWDGFRHLLSSLTAAKE</sequence>
<evidence type="ECO:0000256" key="5">
    <source>
        <dbReference type="ARBA" id="ARBA00011901"/>
    </source>
</evidence>
<dbReference type="GO" id="GO:0009253">
    <property type="term" value="P:peptidoglycan catabolic process"/>
    <property type="evidence" value="ECO:0007669"/>
    <property type="project" value="InterPro"/>
</dbReference>
<dbReference type="GO" id="GO:0046872">
    <property type="term" value="F:metal ion binding"/>
    <property type="evidence" value="ECO:0007669"/>
    <property type="project" value="UniProtKB-KW"/>
</dbReference>
<name>A0A450U5Z5_9GAMM</name>
<keyword evidence="10" id="KW-0961">Cell wall biogenesis/degradation</keyword>
<dbReference type="EMBL" id="CAADFF010000004">
    <property type="protein sequence ID" value="VFJ86756.1"/>
    <property type="molecule type" value="Genomic_DNA"/>
</dbReference>
<accession>A0A450U5Z5</accession>
<evidence type="ECO:0000259" key="13">
    <source>
        <dbReference type="SMART" id="SM00644"/>
    </source>
</evidence>
<evidence type="ECO:0000256" key="6">
    <source>
        <dbReference type="ARBA" id="ARBA00022490"/>
    </source>
</evidence>
<evidence type="ECO:0000256" key="4">
    <source>
        <dbReference type="ARBA" id="ARBA00007553"/>
    </source>
</evidence>
<proteinExistence type="inferred from homology"/>
<dbReference type="GO" id="GO:0005737">
    <property type="term" value="C:cytoplasm"/>
    <property type="evidence" value="ECO:0007669"/>
    <property type="project" value="UniProtKB-SubCell"/>
</dbReference>
<evidence type="ECO:0000256" key="10">
    <source>
        <dbReference type="ARBA" id="ARBA00023316"/>
    </source>
</evidence>
<evidence type="ECO:0000256" key="1">
    <source>
        <dbReference type="ARBA" id="ARBA00001561"/>
    </source>
</evidence>
<dbReference type="Gene3D" id="3.40.80.10">
    <property type="entry name" value="Peptidoglycan recognition protein-like"/>
    <property type="match status" value="1"/>
</dbReference>
<dbReference type="GO" id="GO:0071555">
    <property type="term" value="P:cell wall organization"/>
    <property type="evidence" value="ECO:0007669"/>
    <property type="project" value="UniProtKB-KW"/>
</dbReference>
<comment type="cofactor">
    <cofactor evidence="2">
        <name>Zn(2+)</name>
        <dbReference type="ChEBI" id="CHEBI:29105"/>
    </cofactor>
</comment>
<dbReference type="Pfam" id="PF01510">
    <property type="entry name" value="Amidase_2"/>
    <property type="match status" value="1"/>
</dbReference>
<comment type="similarity">
    <text evidence="4">Belongs to the N-acetylmuramoyl-L-alanine amidase 2 family.</text>
</comment>
<protein>
    <recommendedName>
        <fullName evidence="11">1,6-anhydro-N-acetylmuramyl-L-alanine amidase AmpD</fullName>
        <ecNumber evidence="5">3.5.1.28</ecNumber>
    </recommendedName>
    <alternativeName>
        <fullName evidence="12">N-acetylmuramoyl-L-alanine amidase</fullName>
    </alternativeName>
</protein>
<keyword evidence="7" id="KW-0479">Metal-binding</keyword>
<dbReference type="NCBIfam" id="NF008758">
    <property type="entry name" value="PRK11789.1"/>
    <property type="match status" value="1"/>
</dbReference>
<keyword evidence="8" id="KW-0378">Hydrolase</keyword>
<keyword evidence="9" id="KW-0862">Zinc</keyword>